<dbReference type="CDD" id="cd19870">
    <property type="entry name" value="DSRM_SON-like"/>
    <property type="match status" value="1"/>
</dbReference>
<dbReference type="OrthoDB" id="786951at2759"/>
<feature type="compositionally biased region" description="Pro residues" evidence="2">
    <location>
        <begin position="501"/>
        <end position="512"/>
    </location>
</feature>
<dbReference type="PANTHER" id="PTHR46528:SF1">
    <property type="entry name" value="PROTEIN SON"/>
    <property type="match status" value="1"/>
</dbReference>
<feature type="compositionally biased region" description="Basic and acidic residues" evidence="2">
    <location>
        <begin position="1"/>
        <end position="17"/>
    </location>
</feature>
<dbReference type="Pfam" id="PF01585">
    <property type="entry name" value="G-patch"/>
    <property type="match status" value="1"/>
</dbReference>
<feature type="region of interest" description="Disordered" evidence="2">
    <location>
        <begin position="1"/>
        <end position="43"/>
    </location>
</feature>
<feature type="domain" description="DRBM" evidence="3">
    <location>
        <begin position="708"/>
        <end position="778"/>
    </location>
</feature>
<feature type="region of interest" description="Disordered" evidence="2">
    <location>
        <begin position="171"/>
        <end position="350"/>
    </location>
</feature>
<feature type="compositionally biased region" description="Polar residues" evidence="2">
    <location>
        <begin position="465"/>
        <end position="478"/>
    </location>
</feature>
<evidence type="ECO:0000313" key="5">
    <source>
        <dbReference type="EMBL" id="CAB3363772.1"/>
    </source>
</evidence>
<feature type="compositionally biased region" description="Basic and acidic residues" evidence="2">
    <location>
        <begin position="257"/>
        <end position="350"/>
    </location>
</feature>
<comment type="caution">
    <text evidence="5">The sequence shown here is derived from an EMBL/GenBank/DDBJ whole genome shotgun (WGS) entry which is preliminary data.</text>
</comment>
<feature type="compositionally biased region" description="Basic and acidic residues" evidence="2">
    <location>
        <begin position="97"/>
        <end position="121"/>
    </location>
</feature>
<organism evidence="5 6">
    <name type="scientific">Cloeon dipterum</name>
    <dbReference type="NCBI Taxonomy" id="197152"/>
    <lineage>
        <taxon>Eukaryota</taxon>
        <taxon>Metazoa</taxon>
        <taxon>Ecdysozoa</taxon>
        <taxon>Arthropoda</taxon>
        <taxon>Hexapoda</taxon>
        <taxon>Insecta</taxon>
        <taxon>Pterygota</taxon>
        <taxon>Palaeoptera</taxon>
        <taxon>Ephemeroptera</taxon>
        <taxon>Pisciforma</taxon>
        <taxon>Baetidae</taxon>
        <taxon>Cloeon</taxon>
    </lineage>
</organism>
<feature type="domain" description="G-patch" evidence="4">
    <location>
        <begin position="614"/>
        <end position="660"/>
    </location>
</feature>
<feature type="region of interest" description="Disordered" evidence="2">
    <location>
        <begin position="401"/>
        <end position="434"/>
    </location>
</feature>
<dbReference type="Pfam" id="PF14709">
    <property type="entry name" value="DND1_DSRM"/>
    <property type="match status" value="1"/>
</dbReference>
<dbReference type="GO" id="GO:0051726">
    <property type="term" value="P:regulation of cell cycle"/>
    <property type="evidence" value="ECO:0007669"/>
    <property type="project" value="InterPro"/>
</dbReference>
<dbReference type="AlphaFoldDB" id="A0A8S1C3S4"/>
<evidence type="ECO:0000256" key="2">
    <source>
        <dbReference type="SAM" id="MobiDB-lite"/>
    </source>
</evidence>
<keyword evidence="1" id="KW-0694">RNA-binding</keyword>
<dbReference type="PROSITE" id="PS50137">
    <property type="entry name" value="DS_RBD"/>
    <property type="match status" value="1"/>
</dbReference>
<evidence type="ECO:0000313" key="6">
    <source>
        <dbReference type="Proteomes" id="UP000494165"/>
    </source>
</evidence>
<dbReference type="PANTHER" id="PTHR46528">
    <property type="entry name" value="PROTEIN SON"/>
    <property type="match status" value="1"/>
</dbReference>
<evidence type="ECO:0000259" key="4">
    <source>
        <dbReference type="PROSITE" id="PS50174"/>
    </source>
</evidence>
<dbReference type="EMBL" id="CADEPI010000013">
    <property type="protein sequence ID" value="CAB3363772.1"/>
    <property type="molecule type" value="Genomic_DNA"/>
</dbReference>
<reference evidence="5 6" key="1">
    <citation type="submission" date="2020-04" db="EMBL/GenBank/DDBJ databases">
        <authorList>
            <person name="Alioto T."/>
            <person name="Alioto T."/>
            <person name="Gomez Garrido J."/>
        </authorList>
    </citation>
    <scope>NUCLEOTIDE SEQUENCE [LARGE SCALE GENOMIC DNA]</scope>
</reference>
<dbReference type="GO" id="GO:0003723">
    <property type="term" value="F:RNA binding"/>
    <property type="evidence" value="ECO:0007669"/>
    <property type="project" value="UniProtKB-UniRule"/>
</dbReference>
<feature type="region of interest" description="Disordered" evidence="2">
    <location>
        <begin position="452"/>
        <end position="517"/>
    </location>
</feature>
<dbReference type="Gene3D" id="3.30.160.20">
    <property type="match status" value="1"/>
</dbReference>
<dbReference type="InterPro" id="IPR014720">
    <property type="entry name" value="dsRBD_dom"/>
</dbReference>
<sequence>MNQKDSDEQSEAQKIEVEPEEAMIEDGEKNSSSDDDEDLEKKSSKKILAEIFDVIMSAESSSKSKKKDKHKKSKHHKKKKKHKDDKEKKKKKRNKSKDRDKSKHKDREEEEKEDGKKKGDEKFYEKCDTELIKSLDGGVKFDASKCDLFAAGELDSEEEKALSFDCFREKSLKRSLSPDEESSKKRKIEIQDLKHCSVSKLTATETDKDKHSSRHEEGEIPSSQDESENEHKSSRSGNKRLSRDRHSKERHKHHSQHDKSKKSDQKSSSRRSGDSSRSSRSERQLQDKERHRHEKPLDRSYSDRDRGSDRHRSAENRDIRGRRSRSRERLHVVRKPDRRSSREEERIDKKKLLAIAKKNATYILKEQQERMLQAGVIPPNAISNKTGKTVAELTEYCKKLVKSGSGSSDSESDSELSQGEGPTESFIHHPFQLRDRPNSIVMNIRNATQLPNKSLLEKTSESSKIRSQQYPVSSGQQHRSTEWVPVSPPSQSKKEPLKEIMPPPPPPPPPSKPSAAVAANTCTDASGNIDISSVISQKLSAMRKIQESSQSSTPSYSYGYGGGPSKLTKSLKLSALSGAFTGSTGARMLTPAELSSGQQAWARKDQLKTAAPVAGGMGMKLLQKMGWRPGEGLGKNKEGGLEPLNLDVKMDKKGLVAQEECRNRFQPFSGAVKRKGGGGGAPAGVAGPAGAVEVSPVAGGGEVFSGKHPVSALVELCTKKRWGSPVFELVFESGPDHKKNFLFKVKVNNREYQDRIAYTNKKQAKAMAAQYCLLQLGLIVVK</sequence>
<name>A0A8S1C3S4_9INSE</name>
<feature type="compositionally biased region" description="Basic residues" evidence="2">
    <location>
        <begin position="63"/>
        <end position="96"/>
    </location>
</feature>
<feature type="compositionally biased region" description="Basic and acidic residues" evidence="2">
    <location>
        <begin position="205"/>
        <end position="218"/>
    </location>
</feature>
<dbReference type="InterPro" id="IPR000467">
    <property type="entry name" value="G_patch_dom"/>
</dbReference>
<protein>
    <recommendedName>
        <fullName evidence="7">G-patch domain-containing protein</fullName>
    </recommendedName>
</protein>
<keyword evidence="6" id="KW-1185">Reference proteome</keyword>
<feature type="compositionally biased region" description="Basic and acidic residues" evidence="2">
    <location>
        <begin position="455"/>
        <end position="464"/>
    </location>
</feature>
<evidence type="ECO:0008006" key="7">
    <source>
        <dbReference type="Google" id="ProtNLM"/>
    </source>
</evidence>
<feature type="compositionally biased region" description="Basic residues" evidence="2">
    <location>
        <begin position="237"/>
        <end position="256"/>
    </location>
</feature>
<dbReference type="Proteomes" id="UP000494165">
    <property type="component" value="Unassembled WGS sequence"/>
</dbReference>
<evidence type="ECO:0000259" key="3">
    <source>
        <dbReference type="PROSITE" id="PS50137"/>
    </source>
</evidence>
<gene>
    <name evidence="5" type="ORF">CLODIP_2_CD09991</name>
</gene>
<feature type="region of interest" description="Disordered" evidence="2">
    <location>
        <begin position="56"/>
        <end position="121"/>
    </location>
</feature>
<evidence type="ECO:0000256" key="1">
    <source>
        <dbReference type="PROSITE-ProRule" id="PRU00266"/>
    </source>
</evidence>
<feature type="compositionally biased region" description="Low complexity" evidence="2">
    <location>
        <begin position="403"/>
        <end position="421"/>
    </location>
</feature>
<accession>A0A8S1C3S4</accession>
<dbReference type="PROSITE" id="PS50174">
    <property type="entry name" value="G_PATCH"/>
    <property type="match status" value="1"/>
</dbReference>
<dbReference type="GO" id="GO:0048024">
    <property type="term" value="P:regulation of mRNA splicing, via spliceosome"/>
    <property type="evidence" value="ECO:0007669"/>
    <property type="project" value="TreeGrafter"/>
</dbReference>
<dbReference type="InterPro" id="IPR032922">
    <property type="entry name" value="SON"/>
</dbReference>
<dbReference type="SUPFAM" id="SSF54768">
    <property type="entry name" value="dsRNA-binding domain-like"/>
    <property type="match status" value="1"/>
</dbReference>
<dbReference type="SMART" id="SM00443">
    <property type="entry name" value="G_patch"/>
    <property type="match status" value="1"/>
</dbReference>
<dbReference type="SMART" id="SM00358">
    <property type="entry name" value="DSRM"/>
    <property type="match status" value="1"/>
</dbReference>
<proteinExistence type="predicted"/>